<evidence type="ECO:0000313" key="2">
    <source>
        <dbReference type="Proteomes" id="UP001358586"/>
    </source>
</evidence>
<protein>
    <submittedName>
        <fullName evidence="1">Uncharacterized protein</fullName>
    </submittedName>
</protein>
<gene>
    <name evidence="1" type="ORF">PVK06_004818</name>
</gene>
<keyword evidence="2" id="KW-1185">Reference proteome</keyword>
<dbReference type="EMBL" id="JARKNE010000002">
    <property type="protein sequence ID" value="KAK5842459.1"/>
    <property type="molecule type" value="Genomic_DNA"/>
</dbReference>
<dbReference type="Proteomes" id="UP001358586">
    <property type="component" value="Chromosome 2"/>
</dbReference>
<reference evidence="1 2" key="1">
    <citation type="submission" date="2023-03" db="EMBL/GenBank/DDBJ databases">
        <title>WGS of Gossypium arboreum.</title>
        <authorList>
            <person name="Yu D."/>
        </authorList>
    </citation>
    <scope>NUCLEOTIDE SEQUENCE [LARGE SCALE GENOMIC DNA]</scope>
    <source>
        <tissue evidence="1">Leaf</tissue>
    </source>
</reference>
<comment type="caution">
    <text evidence="1">The sequence shown here is derived from an EMBL/GenBank/DDBJ whole genome shotgun (WGS) entry which is preliminary data.</text>
</comment>
<sequence length="210" mass="22912">MTNNTGGTVPYIQQLTHATPTRHQMDALRQLSTSCPPGCPRLSALNYPLAVRSLVNYENIPFHQNGPNLARPHTLDDGNSSITTCLTITRQEKDESGVKVDSKGSVQERKLRKGSRGVAVLVSIPLPLAKELIVVSEGAVILIAQGWAKEIAARLPTRCVHALHTYNEMTKAEMTKSRKLGYGSHTSAQTLVERKPIGCLRPMGYSMDLG</sequence>
<evidence type="ECO:0000313" key="1">
    <source>
        <dbReference type="EMBL" id="KAK5842459.1"/>
    </source>
</evidence>
<accession>A0ABR0QTG2</accession>
<proteinExistence type="predicted"/>
<name>A0ABR0QTG2_GOSAR</name>
<organism evidence="1 2">
    <name type="scientific">Gossypium arboreum</name>
    <name type="common">Tree cotton</name>
    <name type="synonym">Gossypium nanking</name>
    <dbReference type="NCBI Taxonomy" id="29729"/>
    <lineage>
        <taxon>Eukaryota</taxon>
        <taxon>Viridiplantae</taxon>
        <taxon>Streptophyta</taxon>
        <taxon>Embryophyta</taxon>
        <taxon>Tracheophyta</taxon>
        <taxon>Spermatophyta</taxon>
        <taxon>Magnoliopsida</taxon>
        <taxon>eudicotyledons</taxon>
        <taxon>Gunneridae</taxon>
        <taxon>Pentapetalae</taxon>
        <taxon>rosids</taxon>
        <taxon>malvids</taxon>
        <taxon>Malvales</taxon>
        <taxon>Malvaceae</taxon>
        <taxon>Malvoideae</taxon>
        <taxon>Gossypium</taxon>
    </lineage>
</organism>